<feature type="compositionally biased region" description="Gly residues" evidence="1">
    <location>
        <begin position="23"/>
        <end position="40"/>
    </location>
</feature>
<sequence>MHDLAGSSQGGIGIYGGIGGNGGGGGEQGGSGGAGQGPTIGGVHLVFQSHPSHGTNQLTVDAGPSGPSQIQKPNSLMSASALALRVSDGDMTLPQPEITESQNYCSLLLRQGRGFPLYDPDPQPSLSAAHPAGVAIGDIGAITSEGGFDFLFNIYRGAEDPIKVPKDFVPLPLYDLDDISHHDFHPGNCVSTSSVREESGDFSNFPGGEFFFNCRGPEGAVLALPHGAHRERLKNLKNVRDYAARHAETWYEYANGTRGRELVNGSLYLVTGWEKAESWGMASFRDASLKNELFKLSFKPTKDAPIYEYRWNRSHCPRKQADSKGTPLNQTTFIHAFAISVCEGIWGKLFGIKVCQPVDSSTLAALSGRSFVPHGSHGSSTIWSFFFGNGGNSGGKQCAEGASPPSNSLVTDAFPIPKIVHPSQMIHERILREAPQARVVITHDDDWCDVFKEDGLKTYSELQQAIFDHSELMQEDDVVFLKSKTHPSDVATVTAEQQHGHSDITADDPLFNTDRPTSALINTRRRRAIITCTNCRRRQIKCVTTEEHPQHPCARCTKRGLGCEYVAVDEPTMPESPIHSLSPPSYSARTPAVPYTTPEDAVHAGRKAVKLCRQLAEMDPGPGTTRDLAQSLHNLGVALGAAGHPKDAVRAGEEAVKLRRQIVETDPDITRDLAQSLHNLGLNLSATSRPEDAVHAGKEAVELHRQLAKTDPDITRDLAQSLHSLGLHLSTAGCPEDAVHAGEEAVKLRRQLVEMDPHFTRDLAWSLHNLGIDLSAAGRPKDAVRATGAAVKLRRQLVETDPGITRDLAWSLYNLAIDLGATGHPKDAVRAGEEAVKLRRQLAETDPDISGELALSLHNLGIDLSAAGCPEDAVRATEEAVKLRRQLAEKDPDITGDLASSLHNLGIDLRAVSRPEDAVRAGEEVVKLRRQLAETDPDITRCLAQSLHALGLDLGAAGRPEDAVRAGEEAATLRRQLAETDPGITGDLAWTLHNLGIDFSAVGRPEDAVRAIEEAVKLRRQLVETDPDISGDLAWSLYNLGIYLEDTGRPEDAVCAAEEAAKLRRQLAETDRGAHESEGSKMLSPESTDMGSTAGNESTLRVRSLSDISGTDGTVISPEH</sequence>
<dbReference type="Pfam" id="PF13424">
    <property type="entry name" value="TPR_12"/>
    <property type="match status" value="1"/>
</dbReference>
<dbReference type="InterPro" id="IPR026000">
    <property type="entry name" value="Apc5_dom"/>
</dbReference>
<accession>A0A8H6YYU8</accession>
<feature type="domain" description="Zn(2)-C6 fungal-type" evidence="2">
    <location>
        <begin position="531"/>
        <end position="565"/>
    </location>
</feature>
<dbReference type="InterPro" id="IPR001138">
    <property type="entry name" value="Zn2Cys6_DnaBD"/>
</dbReference>
<comment type="caution">
    <text evidence="3">The sequence shown here is derived from an EMBL/GenBank/DDBJ whole genome shotgun (WGS) entry which is preliminary data.</text>
</comment>
<evidence type="ECO:0000313" key="4">
    <source>
        <dbReference type="Proteomes" id="UP000623467"/>
    </source>
</evidence>
<proteinExistence type="predicted"/>
<dbReference type="InterPro" id="IPR036864">
    <property type="entry name" value="Zn2-C6_fun-type_DNA-bd_sf"/>
</dbReference>
<protein>
    <recommendedName>
        <fullName evidence="2">Zn(2)-C6 fungal-type domain-containing protein</fullName>
    </recommendedName>
</protein>
<organism evidence="3 4">
    <name type="scientific">Mycena sanguinolenta</name>
    <dbReference type="NCBI Taxonomy" id="230812"/>
    <lineage>
        <taxon>Eukaryota</taxon>
        <taxon>Fungi</taxon>
        <taxon>Dikarya</taxon>
        <taxon>Basidiomycota</taxon>
        <taxon>Agaricomycotina</taxon>
        <taxon>Agaricomycetes</taxon>
        <taxon>Agaricomycetidae</taxon>
        <taxon>Agaricales</taxon>
        <taxon>Marasmiineae</taxon>
        <taxon>Mycenaceae</taxon>
        <taxon>Mycena</taxon>
    </lineage>
</organism>
<dbReference type="Pfam" id="PF12862">
    <property type="entry name" value="ANAPC5"/>
    <property type="match status" value="2"/>
</dbReference>
<reference evidence="3" key="1">
    <citation type="submission" date="2020-05" db="EMBL/GenBank/DDBJ databases">
        <title>Mycena genomes resolve the evolution of fungal bioluminescence.</title>
        <authorList>
            <person name="Tsai I.J."/>
        </authorList>
    </citation>
    <scope>NUCLEOTIDE SEQUENCE</scope>
    <source>
        <strain evidence="3">160909Yilan</strain>
    </source>
</reference>
<dbReference type="InterPro" id="IPR011990">
    <property type="entry name" value="TPR-like_helical_dom_sf"/>
</dbReference>
<dbReference type="Proteomes" id="UP000623467">
    <property type="component" value="Unassembled WGS sequence"/>
</dbReference>
<keyword evidence="4" id="KW-1185">Reference proteome</keyword>
<dbReference type="PROSITE" id="PS50048">
    <property type="entry name" value="ZN2_CY6_FUNGAL_2"/>
    <property type="match status" value="1"/>
</dbReference>
<dbReference type="PANTHER" id="PTHR19959">
    <property type="entry name" value="KINESIN LIGHT CHAIN"/>
    <property type="match status" value="1"/>
</dbReference>
<dbReference type="EMBL" id="JACAZH010000006">
    <property type="protein sequence ID" value="KAF7366786.1"/>
    <property type="molecule type" value="Genomic_DNA"/>
</dbReference>
<name>A0A8H6YYU8_9AGAR</name>
<dbReference type="Gene3D" id="1.25.40.10">
    <property type="entry name" value="Tetratricopeptide repeat domain"/>
    <property type="match status" value="3"/>
</dbReference>
<dbReference type="GO" id="GO:0008270">
    <property type="term" value="F:zinc ion binding"/>
    <property type="evidence" value="ECO:0007669"/>
    <property type="project" value="InterPro"/>
</dbReference>
<evidence type="ECO:0000313" key="3">
    <source>
        <dbReference type="EMBL" id="KAF7366786.1"/>
    </source>
</evidence>
<dbReference type="AlphaFoldDB" id="A0A8H6YYU8"/>
<dbReference type="SMART" id="SM00028">
    <property type="entry name" value="TPR"/>
    <property type="match status" value="10"/>
</dbReference>
<dbReference type="SMART" id="SM00066">
    <property type="entry name" value="GAL4"/>
    <property type="match status" value="1"/>
</dbReference>
<dbReference type="GO" id="GO:0000981">
    <property type="term" value="F:DNA-binding transcription factor activity, RNA polymerase II-specific"/>
    <property type="evidence" value="ECO:0007669"/>
    <property type="project" value="InterPro"/>
</dbReference>
<gene>
    <name evidence="3" type="ORF">MSAN_00936900</name>
</gene>
<dbReference type="PROSITE" id="PS00463">
    <property type="entry name" value="ZN2_CY6_FUNGAL_1"/>
    <property type="match status" value="1"/>
</dbReference>
<dbReference type="Pfam" id="PF00172">
    <property type="entry name" value="Zn_clus"/>
    <property type="match status" value="1"/>
</dbReference>
<dbReference type="SUPFAM" id="SSF48452">
    <property type="entry name" value="TPR-like"/>
    <property type="match status" value="3"/>
</dbReference>
<dbReference type="Pfam" id="PF13374">
    <property type="entry name" value="TPR_10"/>
    <property type="match status" value="6"/>
</dbReference>
<evidence type="ECO:0000259" key="2">
    <source>
        <dbReference type="PROSITE" id="PS50048"/>
    </source>
</evidence>
<dbReference type="OrthoDB" id="3057274at2759"/>
<evidence type="ECO:0000256" key="1">
    <source>
        <dbReference type="SAM" id="MobiDB-lite"/>
    </source>
</evidence>
<dbReference type="CDD" id="cd00067">
    <property type="entry name" value="GAL4"/>
    <property type="match status" value="1"/>
</dbReference>
<feature type="compositionally biased region" description="Polar residues" evidence="1">
    <location>
        <begin position="49"/>
        <end position="59"/>
    </location>
</feature>
<feature type="region of interest" description="Disordered" evidence="1">
    <location>
        <begin position="1066"/>
        <end position="1120"/>
    </location>
</feature>
<feature type="compositionally biased region" description="Basic and acidic residues" evidence="1">
    <location>
        <begin position="1066"/>
        <end position="1079"/>
    </location>
</feature>
<dbReference type="Gene3D" id="4.10.240.10">
    <property type="entry name" value="Zn(2)-C6 fungal-type DNA-binding domain"/>
    <property type="match status" value="1"/>
</dbReference>
<dbReference type="InterPro" id="IPR019734">
    <property type="entry name" value="TPR_rpt"/>
</dbReference>
<feature type="compositionally biased region" description="Polar residues" evidence="1">
    <location>
        <begin position="1085"/>
        <end position="1114"/>
    </location>
</feature>
<feature type="region of interest" description="Disordered" evidence="1">
    <location>
        <begin position="23"/>
        <end position="69"/>
    </location>
</feature>
<dbReference type="PANTHER" id="PTHR19959:SF119">
    <property type="entry name" value="FUNGAL LIPASE-LIKE DOMAIN-CONTAINING PROTEIN"/>
    <property type="match status" value="1"/>
</dbReference>
<dbReference type="SUPFAM" id="SSF57701">
    <property type="entry name" value="Zn2/Cys6 DNA-binding domain"/>
    <property type="match status" value="1"/>
</dbReference>